<sequence length="329" mass="33107">MRLSSLQRMATGLAAAAPAHAPAQPSRGYSQNVVGRRPSLAVVAAKLVLLCAIGTALVGGPIGVNGESLITATSAASAAVASAAPLDIATPMSTTTADNHKHGSSSGSGSGSVPASISGSDIITSVAKPAAEPTTVSIWVPGYMKEDWEQLRGSIVSRDESMTAYTIFCAEGQPSCFLSADAPFVFTEGPRSFKYTGVAEPTFTQEIHCSFNVTSAAVCAGTSTVGSHYIIGTVTGPATSTWTKTYSSSNITWVALTLATPGPHVGTTDIDGTAVASATSGDPYGGLGSEGLFAPTGIPKSSAAKGWTVEMMGRLGVAVAGLVGGMLML</sequence>
<evidence type="ECO:0000313" key="3">
    <source>
        <dbReference type="Proteomes" id="UP001285908"/>
    </source>
</evidence>
<dbReference type="PANTHER" id="PTHR40640">
    <property type="entry name" value="ANCHORED GLYCOPROTEIN, PUTATIVE (AFU_ORTHOLOGUE AFUA_8G04860)-RELATED"/>
    <property type="match status" value="1"/>
</dbReference>
<dbReference type="Proteomes" id="UP001285908">
    <property type="component" value="Unassembled WGS sequence"/>
</dbReference>
<reference evidence="2 3" key="1">
    <citation type="journal article" date="2023" name="Mol. Phylogenet. Evol.">
        <title>Genome-scale phylogeny and comparative genomics of the fungal order Sordariales.</title>
        <authorList>
            <person name="Hensen N."/>
            <person name="Bonometti L."/>
            <person name="Westerberg I."/>
            <person name="Brannstrom I.O."/>
            <person name="Guillou S."/>
            <person name="Cros-Aarteil S."/>
            <person name="Calhoun S."/>
            <person name="Haridas S."/>
            <person name="Kuo A."/>
            <person name="Mondo S."/>
            <person name="Pangilinan J."/>
            <person name="Riley R."/>
            <person name="LaButti K."/>
            <person name="Andreopoulos B."/>
            <person name="Lipzen A."/>
            <person name="Chen C."/>
            <person name="Yan M."/>
            <person name="Daum C."/>
            <person name="Ng V."/>
            <person name="Clum A."/>
            <person name="Steindorff A."/>
            <person name="Ohm R.A."/>
            <person name="Martin F."/>
            <person name="Silar P."/>
            <person name="Natvig D.O."/>
            <person name="Lalanne C."/>
            <person name="Gautier V."/>
            <person name="Ament-Velasquez S.L."/>
            <person name="Kruys A."/>
            <person name="Hutchinson M.I."/>
            <person name="Powell A.J."/>
            <person name="Barry K."/>
            <person name="Miller A.N."/>
            <person name="Grigoriev I.V."/>
            <person name="Debuchy R."/>
            <person name="Gladieux P."/>
            <person name="Hiltunen Thoren M."/>
            <person name="Johannesson H."/>
        </authorList>
    </citation>
    <scope>NUCLEOTIDE SEQUENCE [LARGE SCALE GENOMIC DNA]</scope>
    <source>
        <strain evidence="2 3">FGSC 10403</strain>
    </source>
</reference>
<gene>
    <name evidence="2" type="ORF">B0T23DRAFT_242168</name>
</gene>
<comment type="caution">
    <text evidence="2">The sequence shown here is derived from an EMBL/GenBank/DDBJ whole genome shotgun (WGS) entry which is preliminary data.</text>
</comment>
<evidence type="ECO:0000256" key="1">
    <source>
        <dbReference type="SAM" id="MobiDB-lite"/>
    </source>
</evidence>
<dbReference type="EMBL" id="JAULSX010000009">
    <property type="protein sequence ID" value="KAK3485930.1"/>
    <property type="molecule type" value="Genomic_DNA"/>
</dbReference>
<dbReference type="GeneID" id="87871672"/>
<feature type="compositionally biased region" description="Low complexity" evidence="1">
    <location>
        <begin position="104"/>
        <end position="115"/>
    </location>
</feature>
<proteinExistence type="predicted"/>
<dbReference type="AlphaFoldDB" id="A0AAJ0HZZ2"/>
<keyword evidence="3" id="KW-1185">Reference proteome</keyword>
<dbReference type="RefSeq" id="XP_062688693.1">
    <property type="nucleotide sequence ID" value="XM_062834050.1"/>
</dbReference>
<accession>A0AAJ0HZZ2</accession>
<protein>
    <submittedName>
        <fullName evidence="2">Uncharacterized protein</fullName>
    </submittedName>
</protein>
<name>A0AAJ0HZZ2_9PEZI</name>
<organism evidence="2 3">
    <name type="scientific">Neurospora hispaniola</name>
    <dbReference type="NCBI Taxonomy" id="588809"/>
    <lineage>
        <taxon>Eukaryota</taxon>
        <taxon>Fungi</taxon>
        <taxon>Dikarya</taxon>
        <taxon>Ascomycota</taxon>
        <taxon>Pezizomycotina</taxon>
        <taxon>Sordariomycetes</taxon>
        <taxon>Sordariomycetidae</taxon>
        <taxon>Sordariales</taxon>
        <taxon>Sordariaceae</taxon>
        <taxon>Neurospora</taxon>
    </lineage>
</organism>
<evidence type="ECO:0000313" key="2">
    <source>
        <dbReference type="EMBL" id="KAK3485930.1"/>
    </source>
</evidence>
<feature type="region of interest" description="Disordered" evidence="1">
    <location>
        <begin position="91"/>
        <end position="115"/>
    </location>
</feature>
<dbReference type="PANTHER" id="PTHR40640:SF1">
    <property type="entry name" value="ANCHORED GLYCOPROTEIN, PUTATIVE (AFU_ORTHOLOGUE AFUA_8G04860)-RELATED"/>
    <property type="match status" value="1"/>
</dbReference>